<evidence type="ECO:0000313" key="1">
    <source>
        <dbReference type="EMBL" id="SFU83114.1"/>
    </source>
</evidence>
<dbReference type="EMBL" id="FPBO01000011">
    <property type="protein sequence ID" value="SFU83114.1"/>
    <property type="molecule type" value="Genomic_DNA"/>
</dbReference>
<dbReference type="STRING" id="1035707.SAMN05216552_101113"/>
<accession>A0A1I7JD96</accession>
<evidence type="ECO:0000313" key="2">
    <source>
        <dbReference type="Proteomes" id="UP000199391"/>
    </source>
</evidence>
<dbReference type="Gene3D" id="2.160.20.10">
    <property type="entry name" value="Single-stranded right-handed beta-helix, Pectin lyase-like"/>
    <property type="match status" value="1"/>
</dbReference>
<dbReference type="Proteomes" id="UP000199391">
    <property type="component" value="Unassembled WGS sequence"/>
</dbReference>
<keyword evidence="2" id="KW-1185">Reference proteome</keyword>
<gene>
    <name evidence="1" type="ORF">SAMN05216552_101113</name>
</gene>
<dbReference type="AlphaFoldDB" id="A0A1I7JD96"/>
<dbReference type="InterPro" id="IPR012334">
    <property type="entry name" value="Pectin_lyas_fold"/>
</dbReference>
<feature type="non-terminal residue" evidence="1">
    <location>
        <position position="1"/>
    </location>
</feature>
<name>A0A1I7JD96_9BURK</name>
<proteinExistence type="predicted"/>
<sequence length="132" mass="13521">FVFLNSSLTHGPGPGPLHGDVPNGATYLARSPGGTTTWDNIAFVNCRMDARVAPAGWAGLGVNNQPAPNPVTPTAVSGWREYGTTDLAGNPLNLATRVGGFQLSAGDVAAGFATRALVFAAYNNGAGWDPQP</sequence>
<reference evidence="2" key="1">
    <citation type="submission" date="2016-10" db="EMBL/GenBank/DDBJ databases">
        <authorList>
            <person name="Varghese N."/>
            <person name="Submissions S."/>
        </authorList>
    </citation>
    <scope>NUCLEOTIDE SEQUENCE [LARGE SCALE GENOMIC DNA]</scope>
    <source>
        <strain evidence="2">CGMCC 1.11014</strain>
    </source>
</reference>
<organism evidence="1 2">
    <name type="scientific">Pseudoduganella namucuonensis</name>
    <dbReference type="NCBI Taxonomy" id="1035707"/>
    <lineage>
        <taxon>Bacteria</taxon>
        <taxon>Pseudomonadati</taxon>
        <taxon>Pseudomonadota</taxon>
        <taxon>Betaproteobacteria</taxon>
        <taxon>Burkholderiales</taxon>
        <taxon>Oxalobacteraceae</taxon>
        <taxon>Telluria group</taxon>
        <taxon>Pseudoduganella</taxon>
    </lineage>
</organism>
<protein>
    <submittedName>
        <fullName evidence="1">Uncharacterized protein</fullName>
    </submittedName>
</protein>